<evidence type="ECO:0000313" key="2">
    <source>
        <dbReference type="EMBL" id="KZT53480.1"/>
    </source>
</evidence>
<feature type="region of interest" description="Disordered" evidence="1">
    <location>
        <begin position="509"/>
        <end position="575"/>
    </location>
</feature>
<proteinExistence type="predicted"/>
<dbReference type="OrthoDB" id="3366352at2759"/>
<feature type="compositionally biased region" description="Pro residues" evidence="1">
    <location>
        <begin position="231"/>
        <end position="243"/>
    </location>
</feature>
<feature type="compositionally biased region" description="Basic and acidic residues" evidence="1">
    <location>
        <begin position="362"/>
        <end position="379"/>
    </location>
</feature>
<dbReference type="InParanoid" id="A0A165DT23"/>
<dbReference type="AlphaFoldDB" id="A0A165DT23"/>
<feature type="compositionally biased region" description="Low complexity" evidence="1">
    <location>
        <begin position="326"/>
        <end position="344"/>
    </location>
</feature>
<evidence type="ECO:0000313" key="3">
    <source>
        <dbReference type="Proteomes" id="UP000076842"/>
    </source>
</evidence>
<feature type="compositionally biased region" description="Polar residues" evidence="1">
    <location>
        <begin position="46"/>
        <end position="57"/>
    </location>
</feature>
<feature type="compositionally biased region" description="Low complexity" evidence="1">
    <location>
        <begin position="352"/>
        <end position="361"/>
    </location>
</feature>
<feature type="region of interest" description="Disordered" evidence="1">
    <location>
        <begin position="73"/>
        <end position="114"/>
    </location>
</feature>
<feature type="compositionally biased region" description="Basic residues" evidence="1">
    <location>
        <begin position="251"/>
        <end position="264"/>
    </location>
</feature>
<feature type="region of interest" description="Disordered" evidence="1">
    <location>
        <begin position="1"/>
        <end position="57"/>
    </location>
</feature>
<dbReference type="Proteomes" id="UP000076842">
    <property type="component" value="Unassembled WGS sequence"/>
</dbReference>
<organism evidence="2 3">
    <name type="scientific">Calocera cornea HHB12733</name>
    <dbReference type="NCBI Taxonomy" id="1353952"/>
    <lineage>
        <taxon>Eukaryota</taxon>
        <taxon>Fungi</taxon>
        <taxon>Dikarya</taxon>
        <taxon>Basidiomycota</taxon>
        <taxon>Agaricomycotina</taxon>
        <taxon>Dacrymycetes</taxon>
        <taxon>Dacrymycetales</taxon>
        <taxon>Dacrymycetaceae</taxon>
        <taxon>Calocera</taxon>
    </lineage>
</organism>
<dbReference type="EMBL" id="KV424036">
    <property type="protein sequence ID" value="KZT53480.1"/>
    <property type="molecule type" value="Genomic_DNA"/>
</dbReference>
<feature type="compositionally biased region" description="Basic and acidic residues" evidence="1">
    <location>
        <begin position="103"/>
        <end position="114"/>
    </location>
</feature>
<feature type="compositionally biased region" description="Basic and acidic residues" evidence="1">
    <location>
        <begin position="542"/>
        <end position="556"/>
    </location>
</feature>
<name>A0A165DT23_9BASI</name>
<protein>
    <recommendedName>
        <fullName evidence="4">BTB domain-containing protein</fullName>
    </recommendedName>
</protein>
<accession>A0A165DT23</accession>
<evidence type="ECO:0008006" key="4">
    <source>
        <dbReference type="Google" id="ProtNLM"/>
    </source>
</evidence>
<evidence type="ECO:0000256" key="1">
    <source>
        <dbReference type="SAM" id="MobiDB-lite"/>
    </source>
</evidence>
<keyword evidence="3" id="KW-1185">Reference proteome</keyword>
<sequence length="575" mass="64774">MPLRPWTPEPREDEERRREKELGEESVSGIATPHPIVSGAVHRDTNNPSLSPTASSLHHQVHLRADHVLSGGRSHHVDAARLGPPNLERRSVSDAPSAMETGTGERRKDDETEVERAISVEKGKGRADAVDTETWYLPDRLRGQALDSVIMRLQKNAHLFWRNKQNANMELVIPTPGSSKRQPPRLPPPQPNPSERRSSSSSQRDPYYPYPPDPRMSSYWGPSPYPYPYWPPPPMYGGYPPGPVGDYGYPSHRRHSSSHNRRDRHSPSPEPPQRSSFSGPSRHKKPRLHEETRLTPEASPAPDQKSPSSRSASDKIPPAFPLYPAESPSGSGSRESPYALRPEYPGYPQPQYPGYDYYYGEGADRPDRPREEEHDREETVTYSVHKEYFLTQCALIRYVCSGLDKRAPREVPNPIATYSFKPSPATPYHMRASSMKHLRIHLNLPDPDSFGQILEWLYFGPAAYPHLEEAMQAGRVTWGGLVRNAEWLGVSSELKNWLGRYWKKSMEEGRTEKDVGNKPIGSNSPSPATGAGEPSQSGPRSAELERAREVRKPKEEDMSEDIPRYAPAYSPSSME</sequence>
<reference evidence="2 3" key="1">
    <citation type="journal article" date="2016" name="Mol. Biol. Evol.">
        <title>Comparative Genomics of Early-Diverging Mushroom-Forming Fungi Provides Insights into the Origins of Lignocellulose Decay Capabilities.</title>
        <authorList>
            <person name="Nagy L.G."/>
            <person name="Riley R."/>
            <person name="Tritt A."/>
            <person name="Adam C."/>
            <person name="Daum C."/>
            <person name="Floudas D."/>
            <person name="Sun H."/>
            <person name="Yadav J.S."/>
            <person name="Pangilinan J."/>
            <person name="Larsson K.H."/>
            <person name="Matsuura K."/>
            <person name="Barry K."/>
            <person name="Labutti K."/>
            <person name="Kuo R."/>
            <person name="Ohm R.A."/>
            <person name="Bhattacharya S.S."/>
            <person name="Shirouzu T."/>
            <person name="Yoshinaga Y."/>
            <person name="Martin F.M."/>
            <person name="Grigoriev I.V."/>
            <person name="Hibbett D.S."/>
        </authorList>
    </citation>
    <scope>NUCLEOTIDE SEQUENCE [LARGE SCALE GENOMIC DNA]</scope>
    <source>
        <strain evidence="2 3">HHB12733</strain>
    </source>
</reference>
<feature type="compositionally biased region" description="Basic and acidic residues" evidence="1">
    <location>
        <begin position="9"/>
        <end position="23"/>
    </location>
</feature>
<feature type="region of interest" description="Disordered" evidence="1">
    <location>
        <begin position="231"/>
        <end position="379"/>
    </location>
</feature>
<feature type="region of interest" description="Disordered" evidence="1">
    <location>
        <begin position="173"/>
        <end position="215"/>
    </location>
</feature>
<gene>
    <name evidence="2" type="ORF">CALCODRAFT_50597</name>
</gene>